<reference evidence="1 2" key="1">
    <citation type="submission" date="2018-02" db="EMBL/GenBank/DDBJ databases">
        <title>The genomes of Aspergillus section Nigri reveals drivers in fungal speciation.</title>
        <authorList>
            <consortium name="DOE Joint Genome Institute"/>
            <person name="Vesth T.C."/>
            <person name="Nybo J."/>
            <person name="Theobald S."/>
            <person name="Brandl J."/>
            <person name="Frisvad J.C."/>
            <person name="Nielsen K.F."/>
            <person name="Lyhne E.K."/>
            <person name="Kogle M.E."/>
            <person name="Kuo A."/>
            <person name="Riley R."/>
            <person name="Clum A."/>
            <person name="Nolan M."/>
            <person name="Lipzen A."/>
            <person name="Salamov A."/>
            <person name="Henrissat B."/>
            <person name="Wiebenga A."/>
            <person name="De vries R.P."/>
            <person name="Grigoriev I.V."/>
            <person name="Mortensen U.H."/>
            <person name="Andersen M.R."/>
            <person name="Baker S.E."/>
        </authorList>
    </citation>
    <scope>NUCLEOTIDE SEQUENCE [LARGE SCALE GENOMIC DNA]</scope>
    <source>
        <strain evidence="1 2">CBS 114.51</strain>
    </source>
</reference>
<dbReference type="Proteomes" id="UP000249497">
    <property type="component" value="Unassembled WGS sequence"/>
</dbReference>
<proteinExistence type="predicted"/>
<dbReference type="EMBL" id="KZ824782">
    <property type="protein sequence ID" value="RAH83517.1"/>
    <property type="molecule type" value="Genomic_DNA"/>
</dbReference>
<dbReference type="OrthoDB" id="4509827at2759"/>
<name>A0A8T8X5S2_ASPJA</name>
<evidence type="ECO:0000313" key="1">
    <source>
        <dbReference type="EMBL" id="RAH83517.1"/>
    </source>
</evidence>
<dbReference type="GeneID" id="37178040"/>
<dbReference type="AlphaFoldDB" id="A0A8T8X5S2"/>
<evidence type="ECO:0000313" key="2">
    <source>
        <dbReference type="Proteomes" id="UP000249497"/>
    </source>
</evidence>
<gene>
    <name evidence="1" type="ORF">BO86DRAFT_408476</name>
</gene>
<keyword evidence="2" id="KW-1185">Reference proteome</keyword>
<protein>
    <submittedName>
        <fullName evidence="1">Uncharacterized protein</fullName>
    </submittedName>
</protein>
<organism evidence="1 2">
    <name type="scientific">Aspergillus japonicus CBS 114.51</name>
    <dbReference type="NCBI Taxonomy" id="1448312"/>
    <lineage>
        <taxon>Eukaryota</taxon>
        <taxon>Fungi</taxon>
        <taxon>Dikarya</taxon>
        <taxon>Ascomycota</taxon>
        <taxon>Pezizomycotina</taxon>
        <taxon>Eurotiomycetes</taxon>
        <taxon>Eurotiomycetidae</taxon>
        <taxon>Eurotiales</taxon>
        <taxon>Aspergillaceae</taxon>
        <taxon>Aspergillus</taxon>
        <taxon>Aspergillus subgen. Circumdati</taxon>
    </lineage>
</organism>
<accession>A0A8T8X5S2</accession>
<dbReference type="RefSeq" id="XP_025529411.1">
    <property type="nucleotide sequence ID" value="XM_025674348.1"/>
</dbReference>
<sequence>MNSVYQEGIFHQNTSRSYPYDSAQTLVVEPTLRFYSQTASPEGVVGRSKKPWAAAGSLAAAEIPATDSHWTGLDDRSSPDFLE</sequence>